<dbReference type="GO" id="GO:0000155">
    <property type="term" value="F:phosphorelay sensor kinase activity"/>
    <property type="evidence" value="ECO:0007669"/>
    <property type="project" value="InterPro"/>
</dbReference>
<keyword evidence="4" id="KW-0808">Transferase</keyword>
<feature type="region of interest" description="Disordered" evidence="12">
    <location>
        <begin position="641"/>
        <end position="681"/>
    </location>
</feature>
<dbReference type="SMART" id="SM00387">
    <property type="entry name" value="HATPase_c"/>
    <property type="match status" value="1"/>
</dbReference>
<dbReference type="GeneID" id="300653898"/>
<dbReference type="EC" id="2.7.13.3" evidence="2"/>
<name>A0A845QFD4_9HYPH</name>
<dbReference type="SMART" id="SM00388">
    <property type="entry name" value="HisKA"/>
    <property type="match status" value="1"/>
</dbReference>
<evidence type="ECO:0000313" key="17">
    <source>
        <dbReference type="Proteomes" id="UP000470384"/>
    </source>
</evidence>
<comment type="catalytic activity">
    <reaction evidence="1">
        <text>ATP + protein L-histidine = ADP + protein N-phospho-L-histidine.</text>
        <dbReference type="EC" id="2.7.13.3"/>
    </reaction>
</comment>
<evidence type="ECO:0000256" key="9">
    <source>
        <dbReference type="ARBA" id="ARBA00064003"/>
    </source>
</evidence>
<dbReference type="PROSITE" id="PS50109">
    <property type="entry name" value="HIS_KIN"/>
    <property type="match status" value="1"/>
</dbReference>
<keyword evidence="6" id="KW-0418">Kinase</keyword>
<dbReference type="InterPro" id="IPR011006">
    <property type="entry name" value="CheY-like_superfamily"/>
</dbReference>
<keyword evidence="13" id="KW-1133">Transmembrane helix</keyword>
<feature type="domain" description="Response regulatory" evidence="15">
    <location>
        <begin position="686"/>
        <end position="805"/>
    </location>
</feature>
<feature type="transmembrane region" description="Helical" evidence="13">
    <location>
        <begin position="208"/>
        <end position="229"/>
    </location>
</feature>
<dbReference type="Gene3D" id="1.10.287.130">
    <property type="match status" value="1"/>
</dbReference>
<evidence type="ECO:0000313" key="16">
    <source>
        <dbReference type="EMBL" id="NBG97087.1"/>
    </source>
</evidence>
<dbReference type="InterPro" id="IPR005467">
    <property type="entry name" value="His_kinase_dom"/>
</dbReference>
<comment type="subunit">
    <text evidence="9">At low DSF concentrations, interacts with RpfF.</text>
</comment>
<dbReference type="Pfam" id="PF02518">
    <property type="entry name" value="HATPase_c"/>
    <property type="match status" value="1"/>
</dbReference>
<dbReference type="SUPFAM" id="SSF47384">
    <property type="entry name" value="Homodimeric domain of signal transducing histidine kinase"/>
    <property type="match status" value="1"/>
</dbReference>
<feature type="compositionally biased region" description="Low complexity" evidence="12">
    <location>
        <begin position="653"/>
        <end position="681"/>
    </location>
</feature>
<evidence type="ECO:0000259" key="14">
    <source>
        <dbReference type="PROSITE" id="PS50109"/>
    </source>
</evidence>
<dbReference type="AlphaFoldDB" id="A0A845QFD4"/>
<evidence type="ECO:0000256" key="4">
    <source>
        <dbReference type="ARBA" id="ARBA00022679"/>
    </source>
</evidence>
<dbReference type="CDD" id="cd00082">
    <property type="entry name" value="HisKA"/>
    <property type="match status" value="1"/>
</dbReference>
<dbReference type="FunFam" id="3.30.565.10:FF:000010">
    <property type="entry name" value="Sensor histidine kinase RcsC"/>
    <property type="match status" value="1"/>
</dbReference>
<keyword evidence="13" id="KW-0812">Transmembrane</keyword>
<dbReference type="InterPro" id="IPR001789">
    <property type="entry name" value="Sig_transdc_resp-reg_receiver"/>
</dbReference>
<evidence type="ECO:0000256" key="12">
    <source>
        <dbReference type="SAM" id="MobiDB-lite"/>
    </source>
</evidence>
<dbReference type="InterPro" id="IPR036097">
    <property type="entry name" value="HisK_dim/P_sf"/>
</dbReference>
<dbReference type="Proteomes" id="UP000470384">
    <property type="component" value="Unassembled WGS sequence"/>
</dbReference>
<keyword evidence="8" id="KW-0902">Two-component regulatory system</keyword>
<keyword evidence="13" id="KW-0472">Membrane</keyword>
<dbReference type="PANTHER" id="PTHR45339:SF5">
    <property type="entry name" value="HISTIDINE KINASE"/>
    <property type="match status" value="1"/>
</dbReference>
<feature type="domain" description="Response regulatory" evidence="15">
    <location>
        <begin position="515"/>
        <end position="637"/>
    </location>
</feature>
<dbReference type="SUPFAM" id="SSF55874">
    <property type="entry name" value="ATPase domain of HSP90 chaperone/DNA topoisomerase II/histidine kinase"/>
    <property type="match status" value="1"/>
</dbReference>
<sequence>MAETSTRNELNAARTLKTGLPGTRPGILLMIVAALAGLVIVAVIEYFEIQRHAETIAVRNAERLSLSWATYLSGNLPGIEEVLAGKPVSDKQRKVVDRLTAFPDLFRFKLFDASGNLMLVSDAIDLPPETQSLGQHNPKANQVIQSGSPYTAYEDGTAKADRPDVYVESYVPILRNGRIIGVAEVYVDQTADSAAVFSDFLHFQIMSILLLLAALAIPGAILVIMVLHLRATNADLKQARDEALAAEKAKSEFLATMSHEIRTPMNGVIGTADLMAGTDLDPRQRTFIDIIQSSSRALLDIINDILDFSKIEAGQVPLVEEPFKLKRIAQEPARMVTEAAATKGIELAIRVAPGTPRRVVGDADRLRQIVANLVGNAVKFTERGEVIIEISTTPPAILPAEELTAMQDATTGAAEDTGTANIWVSVRDTGPGIPLSDQARIFDRFSQVDSSTTRHHEGTGLGLAISRGLVHQMGGRIGLVSTPGAGSTFWFMVPLARAADEDLPPQPPVTIRGLPVLIVDDNATNRFILDELMASWGFETTLVPSGAEAVRKAERAAALGRPFSLVLLDHHMPGKDGEDVLRDLRSSPDYADLPVILLTSILESSSLARCTTDLGLNGFMAKPAGASDLLDKIMDVLSSASADTAAAPPPATLSPTASDTPTPDRAAARPAGTAAPEAASAGTQVDVLVVEDNAVNGMLARHMLGDMNLTLATAENGEEAVRMFEELSPRVMLMDISMPLMNGYEATGAIRAIEQRKSLPRTPIIGTTAHAMPGDRQRCLDAGMDDYLAKPLTITGLQAAVNTALEGTDTKTAAAE</sequence>
<protein>
    <recommendedName>
        <fullName evidence="10">Sensory/regulatory protein RpfC</fullName>
        <ecNumber evidence="2">2.7.13.3</ecNumber>
    </recommendedName>
</protein>
<dbReference type="CDD" id="cd17546">
    <property type="entry name" value="REC_hyHK_CKI1_RcsC-like"/>
    <property type="match status" value="2"/>
</dbReference>
<keyword evidence="17" id="KW-1185">Reference proteome</keyword>
<dbReference type="PROSITE" id="PS50110">
    <property type="entry name" value="RESPONSE_REGULATORY"/>
    <property type="match status" value="2"/>
</dbReference>
<dbReference type="Gene3D" id="3.40.50.2300">
    <property type="match status" value="2"/>
</dbReference>
<evidence type="ECO:0000256" key="11">
    <source>
        <dbReference type="PROSITE-ProRule" id="PRU00169"/>
    </source>
</evidence>
<dbReference type="GO" id="GO:0005524">
    <property type="term" value="F:ATP binding"/>
    <property type="evidence" value="ECO:0007669"/>
    <property type="project" value="UniProtKB-KW"/>
</dbReference>
<evidence type="ECO:0000256" key="13">
    <source>
        <dbReference type="SAM" id="Phobius"/>
    </source>
</evidence>
<accession>A0A845QFD4</accession>
<dbReference type="InterPro" id="IPR003661">
    <property type="entry name" value="HisK_dim/P_dom"/>
</dbReference>
<organism evidence="16 17">
    <name type="scientific">Pyruvatibacter mobilis</name>
    <dbReference type="NCBI Taxonomy" id="1712261"/>
    <lineage>
        <taxon>Bacteria</taxon>
        <taxon>Pseudomonadati</taxon>
        <taxon>Pseudomonadota</taxon>
        <taxon>Alphaproteobacteria</taxon>
        <taxon>Hyphomicrobiales</taxon>
        <taxon>Parvibaculaceae</taxon>
        <taxon>Pyruvatibacter</taxon>
    </lineage>
</organism>
<dbReference type="InterPro" id="IPR003594">
    <property type="entry name" value="HATPase_dom"/>
</dbReference>
<dbReference type="PRINTS" id="PR00344">
    <property type="entry name" value="BCTRLSENSOR"/>
</dbReference>
<dbReference type="Gene3D" id="3.30.565.10">
    <property type="entry name" value="Histidine kinase-like ATPase, C-terminal domain"/>
    <property type="match status" value="1"/>
</dbReference>
<dbReference type="RefSeq" id="WP_160589047.1">
    <property type="nucleotide sequence ID" value="NZ_BMHN01000001.1"/>
</dbReference>
<feature type="modified residue" description="4-aspartylphosphate" evidence="11">
    <location>
        <position position="735"/>
    </location>
</feature>
<dbReference type="OrthoDB" id="9810730at2"/>
<evidence type="ECO:0000256" key="2">
    <source>
        <dbReference type="ARBA" id="ARBA00012438"/>
    </source>
</evidence>
<evidence type="ECO:0000256" key="6">
    <source>
        <dbReference type="ARBA" id="ARBA00022777"/>
    </source>
</evidence>
<reference evidence="16 17" key="1">
    <citation type="journal article" date="2016" name="Int. J. Syst. Evol. Microbiol.">
        <title>Pyruvatibacter mobilis gen. nov., sp. nov., a marine bacterium from the culture broth of Picochlorum sp. 122.</title>
        <authorList>
            <person name="Wang G."/>
            <person name="Tang M."/>
            <person name="Wu H."/>
            <person name="Dai S."/>
            <person name="Li T."/>
            <person name="Chen C."/>
            <person name="He H."/>
            <person name="Fan J."/>
            <person name="Xiang W."/>
            <person name="Li X."/>
        </authorList>
    </citation>
    <scope>NUCLEOTIDE SEQUENCE [LARGE SCALE GENOMIC DNA]</scope>
    <source>
        <strain evidence="16 17">GYP-11</strain>
    </source>
</reference>
<feature type="domain" description="Histidine kinase" evidence="14">
    <location>
        <begin position="256"/>
        <end position="497"/>
    </location>
</feature>
<dbReference type="CDD" id="cd16922">
    <property type="entry name" value="HATPase_EvgS-ArcB-TorS-like"/>
    <property type="match status" value="1"/>
</dbReference>
<feature type="modified residue" description="4-aspartylphosphate" evidence="11">
    <location>
        <position position="569"/>
    </location>
</feature>
<gene>
    <name evidence="16" type="ORF">GTQ45_15220</name>
</gene>
<comment type="caution">
    <text evidence="16">The sequence shown here is derived from an EMBL/GenBank/DDBJ whole genome shotgun (WGS) entry which is preliminary data.</text>
</comment>
<evidence type="ECO:0000256" key="10">
    <source>
        <dbReference type="ARBA" id="ARBA00068150"/>
    </source>
</evidence>
<dbReference type="InterPro" id="IPR004358">
    <property type="entry name" value="Sig_transdc_His_kin-like_C"/>
</dbReference>
<dbReference type="EMBL" id="WXYQ01000015">
    <property type="protein sequence ID" value="NBG97087.1"/>
    <property type="molecule type" value="Genomic_DNA"/>
</dbReference>
<evidence type="ECO:0000256" key="7">
    <source>
        <dbReference type="ARBA" id="ARBA00022840"/>
    </source>
</evidence>
<dbReference type="PANTHER" id="PTHR45339">
    <property type="entry name" value="HYBRID SIGNAL TRANSDUCTION HISTIDINE KINASE J"/>
    <property type="match status" value="1"/>
</dbReference>
<evidence type="ECO:0000259" key="15">
    <source>
        <dbReference type="PROSITE" id="PS50110"/>
    </source>
</evidence>
<feature type="transmembrane region" description="Helical" evidence="13">
    <location>
        <begin position="27"/>
        <end position="47"/>
    </location>
</feature>
<dbReference type="SMART" id="SM00448">
    <property type="entry name" value="REC"/>
    <property type="match status" value="2"/>
</dbReference>
<keyword evidence="5" id="KW-0547">Nucleotide-binding</keyword>
<keyword evidence="7" id="KW-0067">ATP-binding</keyword>
<proteinExistence type="predicted"/>
<dbReference type="SUPFAM" id="SSF52172">
    <property type="entry name" value="CheY-like"/>
    <property type="match status" value="2"/>
</dbReference>
<evidence type="ECO:0000256" key="1">
    <source>
        <dbReference type="ARBA" id="ARBA00000085"/>
    </source>
</evidence>
<evidence type="ECO:0000256" key="3">
    <source>
        <dbReference type="ARBA" id="ARBA00022553"/>
    </source>
</evidence>
<dbReference type="Pfam" id="PF00072">
    <property type="entry name" value="Response_reg"/>
    <property type="match status" value="2"/>
</dbReference>
<dbReference type="Pfam" id="PF00512">
    <property type="entry name" value="HisKA"/>
    <property type="match status" value="1"/>
</dbReference>
<keyword evidence="3 11" id="KW-0597">Phosphoprotein</keyword>
<evidence type="ECO:0000256" key="5">
    <source>
        <dbReference type="ARBA" id="ARBA00022741"/>
    </source>
</evidence>
<dbReference type="InterPro" id="IPR036890">
    <property type="entry name" value="HATPase_C_sf"/>
</dbReference>
<evidence type="ECO:0000256" key="8">
    <source>
        <dbReference type="ARBA" id="ARBA00023012"/>
    </source>
</evidence>
<dbReference type="FunFam" id="1.10.287.130:FF:000002">
    <property type="entry name" value="Two-component osmosensing histidine kinase"/>
    <property type="match status" value="1"/>
</dbReference>